<dbReference type="PANTHER" id="PTHR10744">
    <property type="entry name" value="40S RIBOSOMAL PROTEIN S11 FAMILY MEMBER"/>
    <property type="match status" value="1"/>
</dbReference>
<evidence type="ECO:0000256" key="6">
    <source>
        <dbReference type="HAMAP-Rule" id="MF_01345"/>
    </source>
</evidence>
<evidence type="ECO:0000256" key="3">
    <source>
        <dbReference type="ARBA" id="ARBA00022884"/>
    </source>
</evidence>
<reference evidence="8 9" key="1">
    <citation type="journal article" date="2016" name="Appl. Environ. Microbiol.">
        <title>Lack of Overt Genome Reduction in the Bryostatin-Producing Bryozoan Symbiont "Candidatus Endobugula sertula".</title>
        <authorList>
            <person name="Miller I.J."/>
            <person name="Vanee N."/>
            <person name="Fong S.S."/>
            <person name="Lim-Fong G.E."/>
            <person name="Kwan J.C."/>
        </authorList>
    </citation>
    <scope>NUCLEOTIDE SEQUENCE [LARGE SCALE GENOMIC DNA]</scope>
    <source>
        <strain evidence="8">AB1-4</strain>
    </source>
</reference>
<evidence type="ECO:0000313" key="8">
    <source>
        <dbReference type="EMBL" id="ODS24904.1"/>
    </source>
</evidence>
<evidence type="ECO:0000256" key="1">
    <source>
        <dbReference type="ARBA" id="ARBA00010254"/>
    </source>
</evidence>
<dbReference type="PRINTS" id="PR00973">
    <property type="entry name" value="RIBOSOMALS17"/>
</dbReference>
<dbReference type="SUPFAM" id="SSF50249">
    <property type="entry name" value="Nucleic acid-binding proteins"/>
    <property type="match status" value="1"/>
</dbReference>
<dbReference type="Pfam" id="PF00366">
    <property type="entry name" value="Ribosomal_S17"/>
    <property type="match status" value="1"/>
</dbReference>
<protein>
    <recommendedName>
        <fullName evidence="6">Small ribosomal subunit protein uS17</fullName>
    </recommendedName>
</protein>
<name>A0A1D2QTM8_9GAMM</name>
<dbReference type="NCBIfam" id="NF004123">
    <property type="entry name" value="PRK05610.1"/>
    <property type="match status" value="1"/>
</dbReference>
<keyword evidence="3 6" id="KW-0694">RNA-binding</keyword>
<dbReference type="GO" id="GO:0003735">
    <property type="term" value="F:structural constituent of ribosome"/>
    <property type="evidence" value="ECO:0007669"/>
    <property type="project" value="UniProtKB-UniRule"/>
</dbReference>
<keyword evidence="2 6" id="KW-0699">rRNA-binding</keyword>
<dbReference type="PROSITE" id="PS00056">
    <property type="entry name" value="RIBOSOMAL_S17"/>
    <property type="match status" value="1"/>
</dbReference>
<dbReference type="InterPro" id="IPR012340">
    <property type="entry name" value="NA-bd_OB-fold"/>
</dbReference>
<dbReference type="EMBL" id="MDLC01000003">
    <property type="protein sequence ID" value="ODS24904.1"/>
    <property type="molecule type" value="Genomic_DNA"/>
</dbReference>
<gene>
    <name evidence="6" type="primary">rpsQ</name>
    <name evidence="8" type="ORF">AB835_01175</name>
</gene>
<dbReference type="NCBIfam" id="TIGR03635">
    <property type="entry name" value="uS17_bact"/>
    <property type="match status" value="1"/>
</dbReference>
<dbReference type="AlphaFoldDB" id="A0A1D2QTM8"/>
<evidence type="ECO:0000313" key="9">
    <source>
        <dbReference type="Proteomes" id="UP000242502"/>
    </source>
</evidence>
<proteinExistence type="inferred from homology"/>
<comment type="caution">
    <text evidence="8">The sequence shown here is derived from an EMBL/GenBank/DDBJ whole genome shotgun (WGS) entry which is preliminary data.</text>
</comment>
<comment type="subunit">
    <text evidence="6">Part of the 30S ribosomal subunit.</text>
</comment>
<comment type="function">
    <text evidence="6">One of the primary rRNA binding proteins, it binds specifically to the 5'-end of 16S ribosomal RNA.</text>
</comment>
<evidence type="ECO:0000256" key="4">
    <source>
        <dbReference type="ARBA" id="ARBA00022980"/>
    </source>
</evidence>
<dbReference type="STRING" id="62101.AB835_01175"/>
<keyword evidence="5 6" id="KW-0687">Ribonucleoprotein</keyword>
<dbReference type="Proteomes" id="UP000242502">
    <property type="component" value="Unassembled WGS sequence"/>
</dbReference>
<dbReference type="CDD" id="cd00364">
    <property type="entry name" value="Ribosomal_uS17"/>
    <property type="match status" value="1"/>
</dbReference>
<dbReference type="Gene3D" id="2.40.50.140">
    <property type="entry name" value="Nucleic acid-binding proteins"/>
    <property type="match status" value="1"/>
</dbReference>
<dbReference type="GO" id="GO:0019843">
    <property type="term" value="F:rRNA binding"/>
    <property type="evidence" value="ECO:0007669"/>
    <property type="project" value="UniProtKB-UniRule"/>
</dbReference>
<dbReference type="HAMAP" id="MF_01345_B">
    <property type="entry name" value="Ribosomal_uS17_B"/>
    <property type="match status" value="1"/>
</dbReference>
<comment type="similarity">
    <text evidence="1 6 7">Belongs to the universal ribosomal protein uS17 family.</text>
</comment>
<dbReference type="PANTHER" id="PTHR10744:SF1">
    <property type="entry name" value="SMALL RIBOSOMAL SUBUNIT PROTEIN US17M"/>
    <property type="match status" value="1"/>
</dbReference>
<evidence type="ECO:0000256" key="2">
    <source>
        <dbReference type="ARBA" id="ARBA00022730"/>
    </source>
</evidence>
<keyword evidence="4 6" id="KW-0689">Ribosomal protein</keyword>
<dbReference type="GO" id="GO:0006412">
    <property type="term" value="P:translation"/>
    <property type="evidence" value="ECO:0007669"/>
    <property type="project" value="UniProtKB-UniRule"/>
</dbReference>
<evidence type="ECO:0000256" key="7">
    <source>
        <dbReference type="RuleBase" id="RU003872"/>
    </source>
</evidence>
<sequence>MAEVSKEQNKKARTLMGKVVSDKMDKTITVLIERRVKHPIYGKYMSKSSKLKAHDEENSCNIGDVVTIAESRPLSKSKTWALVKIEERATQI</sequence>
<dbReference type="InterPro" id="IPR019984">
    <property type="entry name" value="Ribosomal_uS17_bact/chlr"/>
</dbReference>
<accession>A0A1D2QTM8</accession>
<evidence type="ECO:0000256" key="5">
    <source>
        <dbReference type="ARBA" id="ARBA00023274"/>
    </source>
</evidence>
<dbReference type="InterPro" id="IPR019979">
    <property type="entry name" value="Ribosomal_uS17_CS"/>
</dbReference>
<dbReference type="InterPro" id="IPR000266">
    <property type="entry name" value="Ribosomal_uS17"/>
</dbReference>
<dbReference type="GO" id="GO:0022627">
    <property type="term" value="C:cytosolic small ribosomal subunit"/>
    <property type="evidence" value="ECO:0007669"/>
    <property type="project" value="UniProtKB-UniRule"/>
</dbReference>
<organism evidence="8 9">
    <name type="scientific">Candidatus Endobugula sertula</name>
    <name type="common">Bugula neritina bacterial symbiont</name>
    <dbReference type="NCBI Taxonomy" id="62101"/>
    <lineage>
        <taxon>Bacteria</taxon>
        <taxon>Pseudomonadati</taxon>
        <taxon>Pseudomonadota</taxon>
        <taxon>Gammaproteobacteria</taxon>
        <taxon>Cellvibrionales</taxon>
        <taxon>Cellvibrionaceae</taxon>
        <taxon>Candidatus Endobugula</taxon>
    </lineage>
</organism>